<dbReference type="Pfam" id="PF06305">
    <property type="entry name" value="LapA_dom"/>
    <property type="match status" value="1"/>
</dbReference>
<reference evidence="8 9" key="1">
    <citation type="journal article" date="2015" name="Genome Announc.">
        <title>Complete genome sequence of Martelella endophytica YC6887, which has antifungal activity associated with a halophyte.</title>
        <authorList>
            <person name="Khan A."/>
            <person name="Khan H."/>
            <person name="Chung E.J."/>
            <person name="Hossain M.T."/>
            <person name="Chung Y.R."/>
        </authorList>
    </citation>
    <scope>NUCLEOTIDE SEQUENCE [LARGE SCALE GENOMIC DNA]</scope>
    <source>
        <strain evidence="8">YC6887</strain>
    </source>
</reference>
<evidence type="ECO:0000256" key="6">
    <source>
        <dbReference type="SAM" id="Phobius"/>
    </source>
</evidence>
<feature type="compositionally biased region" description="Basic and acidic residues" evidence="5">
    <location>
        <begin position="82"/>
        <end position="95"/>
    </location>
</feature>
<dbReference type="OrthoDB" id="7868067at2"/>
<gene>
    <name evidence="8" type="ORF">TM49_19585</name>
</gene>
<keyword evidence="2 6" id="KW-0812">Transmembrane</keyword>
<dbReference type="HOGENOM" id="CLU_154612_0_0_5"/>
<protein>
    <submittedName>
        <fullName evidence="8">Membrane protein</fullName>
    </submittedName>
</protein>
<keyword evidence="1" id="KW-1003">Cell membrane</keyword>
<evidence type="ECO:0000256" key="1">
    <source>
        <dbReference type="ARBA" id="ARBA00022475"/>
    </source>
</evidence>
<feature type="region of interest" description="Disordered" evidence="5">
    <location>
        <begin position="75"/>
        <end position="115"/>
    </location>
</feature>
<organism evidence="8 9">
    <name type="scientific">Martelella endophytica</name>
    <dbReference type="NCBI Taxonomy" id="1486262"/>
    <lineage>
        <taxon>Bacteria</taxon>
        <taxon>Pseudomonadati</taxon>
        <taxon>Pseudomonadota</taxon>
        <taxon>Alphaproteobacteria</taxon>
        <taxon>Hyphomicrobiales</taxon>
        <taxon>Aurantimonadaceae</taxon>
        <taxon>Martelella</taxon>
    </lineage>
</organism>
<name>A0A0D5LTT2_MAREN</name>
<evidence type="ECO:0000256" key="2">
    <source>
        <dbReference type="ARBA" id="ARBA00022692"/>
    </source>
</evidence>
<dbReference type="GO" id="GO:0005886">
    <property type="term" value="C:plasma membrane"/>
    <property type="evidence" value="ECO:0007669"/>
    <property type="project" value="InterPro"/>
</dbReference>
<evidence type="ECO:0000313" key="8">
    <source>
        <dbReference type="EMBL" id="AJY47365.1"/>
    </source>
</evidence>
<evidence type="ECO:0000313" key="9">
    <source>
        <dbReference type="Proteomes" id="UP000032611"/>
    </source>
</evidence>
<keyword evidence="9" id="KW-1185">Reference proteome</keyword>
<evidence type="ECO:0000259" key="7">
    <source>
        <dbReference type="Pfam" id="PF06305"/>
    </source>
</evidence>
<dbReference type="PATRIC" id="fig|1486262.3.peg.4051"/>
<dbReference type="STRING" id="1486262.TM49_19585"/>
<sequence>MTRKLINILILLPIGIVLVLLSVANRGAVTMALNPFRPDDTVLSVSAPFFVYIFIAFILGAVLGSLFTWVAQRKHRRNARHSTREAALWREEADKHKSRAEQIAGARPLDQLPSA</sequence>
<feature type="domain" description="Lipopolysaccharide assembly protein A" evidence="7">
    <location>
        <begin position="45"/>
        <end position="88"/>
    </location>
</feature>
<dbReference type="InterPro" id="IPR010445">
    <property type="entry name" value="LapA_dom"/>
</dbReference>
<dbReference type="Proteomes" id="UP000032611">
    <property type="component" value="Chromosome"/>
</dbReference>
<dbReference type="RefSeq" id="WP_045683701.1">
    <property type="nucleotide sequence ID" value="NZ_CP010803.1"/>
</dbReference>
<feature type="transmembrane region" description="Helical" evidence="6">
    <location>
        <begin position="50"/>
        <end position="71"/>
    </location>
</feature>
<accession>A0A0D5LTT2</accession>
<proteinExistence type="predicted"/>
<dbReference type="AlphaFoldDB" id="A0A0D5LTT2"/>
<keyword evidence="3 6" id="KW-1133">Transmembrane helix</keyword>
<dbReference type="KEGG" id="mey:TM49_19585"/>
<evidence type="ECO:0000256" key="3">
    <source>
        <dbReference type="ARBA" id="ARBA00022989"/>
    </source>
</evidence>
<keyword evidence="4 6" id="KW-0472">Membrane</keyword>
<evidence type="ECO:0000256" key="5">
    <source>
        <dbReference type="SAM" id="MobiDB-lite"/>
    </source>
</evidence>
<evidence type="ECO:0000256" key="4">
    <source>
        <dbReference type="ARBA" id="ARBA00023136"/>
    </source>
</evidence>
<dbReference type="EMBL" id="CP010803">
    <property type="protein sequence ID" value="AJY47365.1"/>
    <property type="molecule type" value="Genomic_DNA"/>
</dbReference>